<reference evidence="1" key="1">
    <citation type="submission" date="2014-09" db="EMBL/GenBank/DDBJ databases">
        <authorList>
            <person name="GOMEZ-VALERO Laura"/>
        </authorList>
    </citation>
    <scope>NUCLEOTIDE SEQUENCE</scope>
    <source>
        <strain evidence="1">ATCC33218</strain>
    </source>
</reference>
<accession>A0A098GIF7</accession>
<dbReference type="AlphaFoldDB" id="A0A098GIF7"/>
<dbReference type="Proteomes" id="UP000032414">
    <property type="component" value="Chromosome I"/>
</dbReference>
<organism evidence="1 3">
    <name type="scientific">Legionella micdadei</name>
    <name type="common">Tatlockia micdadei</name>
    <dbReference type="NCBI Taxonomy" id="451"/>
    <lineage>
        <taxon>Bacteria</taxon>
        <taxon>Pseudomonadati</taxon>
        <taxon>Pseudomonadota</taxon>
        <taxon>Gammaproteobacteria</taxon>
        <taxon>Legionellales</taxon>
        <taxon>Legionellaceae</taxon>
        <taxon>Legionella</taxon>
    </lineage>
</organism>
<evidence type="ECO:0000313" key="2">
    <source>
        <dbReference type="EMBL" id="SCY34083.1"/>
    </source>
</evidence>
<name>A0A098GIF7_LEGMI</name>
<dbReference type="PATRIC" id="fig|451.8.peg.1337"/>
<dbReference type="KEGG" id="tmc:LMI_1968"/>
<evidence type="ECO:0000313" key="1">
    <source>
        <dbReference type="EMBL" id="CEG61256.1"/>
    </source>
</evidence>
<reference evidence="3" key="2">
    <citation type="submission" date="2014-09" db="EMBL/GenBank/DDBJ databases">
        <authorList>
            <person name="Gomez-Valero L."/>
        </authorList>
    </citation>
    <scope>NUCLEOTIDE SEQUENCE [LARGE SCALE GENOMIC DNA]</scope>
    <source>
        <strain evidence="3">ATCC33218</strain>
    </source>
</reference>
<dbReference type="Proteomes" id="UP000182998">
    <property type="component" value="Unassembled WGS sequence"/>
</dbReference>
<protein>
    <submittedName>
        <fullName evidence="1">Uncharacterized protein</fullName>
    </submittedName>
</protein>
<gene>
    <name evidence="1" type="ORF">LMI_1968</name>
    <name evidence="2" type="ORF">SAMN02982997_01468</name>
</gene>
<proteinExistence type="predicted"/>
<reference evidence="2 4" key="3">
    <citation type="submission" date="2016-10" db="EMBL/GenBank/DDBJ databases">
        <authorList>
            <person name="Varghese N."/>
            <person name="Submissions S."/>
        </authorList>
    </citation>
    <scope>NUCLEOTIDE SEQUENCE [LARGE SCALE GENOMIC DNA]</scope>
    <source>
        <strain evidence="2 4">ATCC 33218</strain>
    </source>
</reference>
<keyword evidence="4" id="KW-1185">Reference proteome</keyword>
<evidence type="ECO:0000313" key="3">
    <source>
        <dbReference type="Proteomes" id="UP000032414"/>
    </source>
</evidence>
<dbReference type="RefSeq" id="WP_045099531.1">
    <property type="nucleotide sequence ID" value="NZ_CP020614.1"/>
</dbReference>
<dbReference type="OrthoDB" id="5638825at2"/>
<dbReference type="HOGENOM" id="CLU_1004473_0_0_6"/>
<dbReference type="EMBL" id="LN614830">
    <property type="protein sequence ID" value="CEG61256.1"/>
    <property type="molecule type" value="Genomic_DNA"/>
</dbReference>
<sequence>MVHISSLVSFFSPRAGEVSGAEASAKDSKVSVKEKPSADYIPNPVNVPRNKMYSLEEASDEGAYELMFATKAGLPLPHFPISHSAIALRDPTQDRFAIYGRQSPYNFTMWFDKGFSIRTKKDNEMPYLNKGFNFTAYPTGVFFSKEEMEHCLDEADRLINENQSCNMVNSNCYSYSVMVMALAIQQLLKRPTVDSAAVSRIIAVMEGHPLSDHCAFGVFNNQEVVDKLVSVNSQIQSHLETIENKSDEDNHLLQQSLALSEKIEKEAPKYRIFASFT</sequence>
<evidence type="ECO:0000313" key="4">
    <source>
        <dbReference type="Proteomes" id="UP000182998"/>
    </source>
</evidence>
<dbReference type="EMBL" id="FMVN01000006">
    <property type="protein sequence ID" value="SCY34083.1"/>
    <property type="molecule type" value="Genomic_DNA"/>
</dbReference>